<evidence type="ECO:0000313" key="2">
    <source>
        <dbReference type="Proteomes" id="UP000830116"/>
    </source>
</evidence>
<dbReference type="PROSITE" id="PS51257">
    <property type="entry name" value="PROKAR_LIPOPROTEIN"/>
    <property type="match status" value="1"/>
</dbReference>
<dbReference type="RefSeq" id="WP_243537981.1">
    <property type="nucleotide sequence ID" value="NZ_CP093442.1"/>
</dbReference>
<dbReference type="Proteomes" id="UP000830116">
    <property type="component" value="Chromosome"/>
</dbReference>
<reference evidence="1" key="1">
    <citation type="submission" date="2022-03" db="EMBL/GenBank/DDBJ databases">
        <title>Genome Identification and Characterization of new species Bdellovibrio reynosense LBG001 sp. nov. from a Mexico soil sample.</title>
        <authorList>
            <person name="Camilli A."/>
            <person name="Ajao Y."/>
            <person name="Guo X."/>
        </authorList>
    </citation>
    <scope>NUCLEOTIDE SEQUENCE</scope>
    <source>
        <strain evidence="1">LBG001</strain>
    </source>
</reference>
<protein>
    <submittedName>
        <fullName evidence="1">Uncharacterized protein</fullName>
    </submittedName>
</protein>
<organism evidence="1 2">
    <name type="scientific">Bdellovibrio reynosensis</name>
    <dbReference type="NCBI Taxonomy" id="2835041"/>
    <lineage>
        <taxon>Bacteria</taxon>
        <taxon>Pseudomonadati</taxon>
        <taxon>Bdellovibrionota</taxon>
        <taxon>Bdellovibrionia</taxon>
        <taxon>Bdellovibrionales</taxon>
        <taxon>Pseudobdellovibrionaceae</taxon>
        <taxon>Bdellovibrio</taxon>
    </lineage>
</organism>
<sequence>MLYVLRILIFLSFILLIACAPPERGDVDVKALNKHKMRFDNHGYVHFNLLQGENLSQEEIQKHLKFEFAYTDKGSVDFLSDHVKYDKSLPQPYGKVDATEVQELNCNNSDEVVELPKKIKVDVLKLCGKIAFNGDDLEIWANKLILSDVEWVITKNAEYAFTSIPTLFIQTLELVGENKILLQGPKKPKVMNNSSSLNIFVRNLSAADGALTVRSVSAPVFLTAKEFQEMFKKSLPTPAE</sequence>
<evidence type="ECO:0000313" key="1">
    <source>
        <dbReference type="EMBL" id="UOF01541.1"/>
    </source>
</evidence>
<proteinExistence type="predicted"/>
<keyword evidence="2" id="KW-1185">Reference proteome</keyword>
<gene>
    <name evidence="1" type="ORF">MNR06_01055</name>
</gene>
<dbReference type="EMBL" id="CP093442">
    <property type="protein sequence ID" value="UOF01541.1"/>
    <property type="molecule type" value="Genomic_DNA"/>
</dbReference>
<name>A0ABY4CCU8_9BACT</name>
<accession>A0ABY4CCU8</accession>